<evidence type="ECO:0000313" key="4">
    <source>
        <dbReference type="EMBL" id="PZA19091.1"/>
    </source>
</evidence>
<feature type="signal peptide" evidence="1">
    <location>
        <begin position="1"/>
        <end position="34"/>
    </location>
</feature>
<protein>
    <submittedName>
        <fullName evidence="3">NitT/TauT family transport system substrate-binding protein</fullName>
    </submittedName>
</protein>
<dbReference type="OrthoDB" id="174578at2"/>
<sequence length="369" mass="38725">MNAGTRSSRPAARRSPLRAVRAPLSLCFAAVLLAACGGSDDEGSAGSGSTEGGGGSDAVQEVTFLNILPLESLSFAPELVADNCGYFEDQGLDVSFETTQGSAQAIQTVLAGSALITRVGDLETQLAVAERNAPLVAVGQPTKQGTIRFISGENDPLESAEDLEGRLMGTPSEGGTSEILLKLVAASAGIEPDEVQTQVVGLAPGVFDLVSSGRIGGYIVSLDTAVALEQQQPDAVVYAPNDAISSGGQVYVTSQEQTEDPEKQEQLRKYLAAIDETLKFIIADEANGFAETLECLSSVEIPALATPEIAKESLSTYVESWTAAGEEEIGTMVPDQWEAVYQEMVDSGFIEDGLDPSEWYSNDFQPGSN</sequence>
<feature type="domain" description="SsuA/THI5-like" evidence="2">
    <location>
        <begin position="74"/>
        <end position="284"/>
    </location>
</feature>
<evidence type="ECO:0000313" key="5">
    <source>
        <dbReference type="Proteomes" id="UP000247602"/>
    </source>
</evidence>
<reference evidence="4 5" key="1">
    <citation type="submission" date="2018-06" db="EMBL/GenBank/DDBJ databases">
        <title>Draft genome sequence of Modestobacter versicolor CP153-2.</title>
        <authorList>
            <person name="Gundlapally S.R."/>
        </authorList>
    </citation>
    <scope>NUCLEOTIDE SEQUENCE [LARGE SCALE GENOMIC DNA]</scope>
    <source>
        <strain evidence="4 5">CP153-2</strain>
    </source>
</reference>
<dbReference type="InterPro" id="IPR015168">
    <property type="entry name" value="SsuA/THI5"/>
</dbReference>
<organism evidence="4 5">
    <name type="scientific">Modestobacter versicolor</name>
    <dbReference type="NCBI Taxonomy" id="429133"/>
    <lineage>
        <taxon>Bacteria</taxon>
        <taxon>Bacillati</taxon>
        <taxon>Actinomycetota</taxon>
        <taxon>Actinomycetes</taxon>
        <taxon>Geodermatophilales</taxon>
        <taxon>Geodermatophilaceae</taxon>
        <taxon>Modestobacter</taxon>
    </lineage>
</organism>
<dbReference type="PANTHER" id="PTHR31528">
    <property type="entry name" value="4-AMINO-5-HYDROXYMETHYL-2-METHYLPYRIMIDINE PHOSPHATE SYNTHASE THI11-RELATED"/>
    <property type="match status" value="1"/>
</dbReference>
<reference evidence="3 6" key="2">
    <citation type="submission" date="2020-08" db="EMBL/GenBank/DDBJ databases">
        <title>Sequencing the genomes of 1000 actinobacteria strains.</title>
        <authorList>
            <person name="Klenk H.-P."/>
        </authorList>
    </citation>
    <scope>NUCLEOTIDE SEQUENCE [LARGE SCALE GENOMIC DNA]</scope>
    <source>
        <strain evidence="3 6">DSM 16678</strain>
    </source>
</reference>
<dbReference type="EMBL" id="QKNV01000440">
    <property type="protein sequence ID" value="PZA19091.1"/>
    <property type="molecule type" value="Genomic_DNA"/>
</dbReference>
<dbReference type="SUPFAM" id="SSF53850">
    <property type="entry name" value="Periplasmic binding protein-like II"/>
    <property type="match status" value="1"/>
</dbReference>
<evidence type="ECO:0000313" key="3">
    <source>
        <dbReference type="EMBL" id="MBB3677667.1"/>
    </source>
</evidence>
<evidence type="ECO:0000256" key="1">
    <source>
        <dbReference type="SAM" id="SignalP"/>
    </source>
</evidence>
<gene>
    <name evidence="4" type="ORF">DMO24_22595</name>
    <name evidence="3" type="ORF">FHX36_003402</name>
</gene>
<keyword evidence="1" id="KW-0732">Signal</keyword>
<comment type="caution">
    <text evidence="4">The sequence shown here is derived from an EMBL/GenBank/DDBJ whole genome shotgun (WGS) entry which is preliminary data.</text>
</comment>
<dbReference type="InterPro" id="IPR027939">
    <property type="entry name" value="NMT1/THI5"/>
</dbReference>
<dbReference type="Proteomes" id="UP000580718">
    <property type="component" value="Unassembled WGS sequence"/>
</dbReference>
<proteinExistence type="predicted"/>
<dbReference type="EMBL" id="JACIBU010000001">
    <property type="protein sequence ID" value="MBB3677667.1"/>
    <property type="molecule type" value="Genomic_DNA"/>
</dbReference>
<keyword evidence="5" id="KW-1185">Reference proteome</keyword>
<dbReference type="Gene3D" id="3.40.190.10">
    <property type="entry name" value="Periplasmic binding protein-like II"/>
    <property type="match status" value="2"/>
</dbReference>
<dbReference type="GO" id="GO:0009228">
    <property type="term" value="P:thiamine biosynthetic process"/>
    <property type="evidence" value="ECO:0007669"/>
    <property type="project" value="InterPro"/>
</dbReference>
<evidence type="ECO:0000313" key="6">
    <source>
        <dbReference type="Proteomes" id="UP000580718"/>
    </source>
</evidence>
<dbReference type="AlphaFoldDB" id="A0A323V3J4"/>
<dbReference type="RefSeq" id="WP_110554369.1">
    <property type="nucleotide sequence ID" value="NZ_JACIBU010000001.1"/>
</dbReference>
<name>A0A323V3J4_9ACTN</name>
<evidence type="ECO:0000259" key="2">
    <source>
        <dbReference type="Pfam" id="PF09084"/>
    </source>
</evidence>
<accession>A0A323V3J4</accession>
<dbReference type="PANTHER" id="PTHR31528:SF15">
    <property type="entry name" value="RIBOFLAVIN-BINDING PROTEIN RIBY"/>
    <property type="match status" value="1"/>
</dbReference>
<dbReference type="Pfam" id="PF09084">
    <property type="entry name" value="NMT1"/>
    <property type="match status" value="1"/>
</dbReference>
<dbReference type="Proteomes" id="UP000247602">
    <property type="component" value="Unassembled WGS sequence"/>
</dbReference>
<feature type="chain" id="PRO_5033777731" evidence="1">
    <location>
        <begin position="35"/>
        <end position="369"/>
    </location>
</feature>